<dbReference type="InterPro" id="IPR044996">
    <property type="entry name" value="COQ10-like"/>
</dbReference>
<sequence>MAKVLTNRCFWGSARRVNRVMSYAEKRVIGFSAEQMFDVVFTVDDYPSFVPWCKGADVRKISERTLEAELWIGFPPLNEHYMSKVTSLYPNVVHSICTDGRLFHILDTTWRFGPSSYSYPQPSCTLHFSLEFEFKSALHAQLSQMFFGQVVRKMVAAFLHRAEYCYGKPSFDHFQEPPDILT</sequence>
<dbReference type="PANTHER" id="PTHR12901:SF10">
    <property type="entry name" value="COENZYME Q-BINDING PROTEIN COQ10, MITOCHONDRIAL"/>
    <property type="match status" value="1"/>
</dbReference>
<feature type="domain" description="Coenzyme Q-binding protein COQ10 START" evidence="4">
    <location>
        <begin position="29"/>
        <end position="158"/>
    </location>
</feature>
<comment type="subunit">
    <text evidence="2">Interacts with coenzyme Q.</text>
</comment>
<keyword evidence="5" id="KW-1185">Reference proteome</keyword>
<protein>
    <submittedName>
        <fullName evidence="6">Coenzyme Q-binding protein COQ10 START domain-containing protein</fullName>
    </submittedName>
</protein>
<proteinExistence type="inferred from homology"/>
<evidence type="ECO:0000256" key="2">
    <source>
        <dbReference type="ARBA" id="ARBA00011814"/>
    </source>
</evidence>
<dbReference type="InterPro" id="IPR023393">
    <property type="entry name" value="START-like_dom_sf"/>
</dbReference>
<comment type="function">
    <text evidence="3">Required for the function of coenzyme Q in the respiratory chain. May serve as a chaperone or may be involved in the transport of Q6 from its site of synthesis to the catalytic sites of the respiratory complexes.</text>
</comment>
<evidence type="ECO:0000313" key="6">
    <source>
        <dbReference type="WBParaSite" id="jg4603"/>
    </source>
</evidence>
<dbReference type="InterPro" id="IPR005031">
    <property type="entry name" value="COQ10_START"/>
</dbReference>
<accession>A0A915EC66</accession>
<evidence type="ECO:0000259" key="4">
    <source>
        <dbReference type="Pfam" id="PF03364"/>
    </source>
</evidence>
<dbReference type="Pfam" id="PF03364">
    <property type="entry name" value="Polyketide_cyc"/>
    <property type="match status" value="1"/>
</dbReference>
<comment type="similarity">
    <text evidence="1">Belongs to the COQ10 family.</text>
</comment>
<evidence type="ECO:0000256" key="1">
    <source>
        <dbReference type="ARBA" id="ARBA00006885"/>
    </source>
</evidence>
<evidence type="ECO:0000256" key="3">
    <source>
        <dbReference type="ARBA" id="ARBA00024947"/>
    </source>
</evidence>
<reference evidence="6" key="1">
    <citation type="submission" date="2022-11" db="UniProtKB">
        <authorList>
            <consortium name="WormBaseParasite"/>
        </authorList>
    </citation>
    <scope>IDENTIFICATION</scope>
</reference>
<organism evidence="5 6">
    <name type="scientific">Ditylenchus dipsaci</name>
    <dbReference type="NCBI Taxonomy" id="166011"/>
    <lineage>
        <taxon>Eukaryota</taxon>
        <taxon>Metazoa</taxon>
        <taxon>Ecdysozoa</taxon>
        <taxon>Nematoda</taxon>
        <taxon>Chromadorea</taxon>
        <taxon>Rhabditida</taxon>
        <taxon>Tylenchina</taxon>
        <taxon>Tylenchomorpha</taxon>
        <taxon>Sphaerularioidea</taxon>
        <taxon>Anguinidae</taxon>
        <taxon>Anguininae</taxon>
        <taxon>Ditylenchus</taxon>
    </lineage>
</organism>
<dbReference type="PANTHER" id="PTHR12901">
    <property type="entry name" value="SPERM PROTEIN HOMOLOG"/>
    <property type="match status" value="1"/>
</dbReference>
<dbReference type="Proteomes" id="UP000887574">
    <property type="component" value="Unplaced"/>
</dbReference>
<name>A0A915EC66_9BILA</name>
<dbReference type="GO" id="GO:0048039">
    <property type="term" value="F:ubiquinone binding"/>
    <property type="evidence" value="ECO:0007669"/>
    <property type="project" value="InterPro"/>
</dbReference>
<dbReference type="WBParaSite" id="jg4603">
    <property type="protein sequence ID" value="jg4603"/>
    <property type="gene ID" value="jg4603"/>
</dbReference>
<dbReference type="GO" id="GO:0005739">
    <property type="term" value="C:mitochondrion"/>
    <property type="evidence" value="ECO:0007669"/>
    <property type="project" value="TreeGrafter"/>
</dbReference>
<dbReference type="Gene3D" id="3.30.530.20">
    <property type="match status" value="1"/>
</dbReference>
<dbReference type="GO" id="GO:0045333">
    <property type="term" value="P:cellular respiration"/>
    <property type="evidence" value="ECO:0007669"/>
    <property type="project" value="InterPro"/>
</dbReference>
<dbReference type="AlphaFoldDB" id="A0A915EC66"/>
<dbReference type="SUPFAM" id="SSF55961">
    <property type="entry name" value="Bet v1-like"/>
    <property type="match status" value="1"/>
</dbReference>
<dbReference type="CDD" id="cd07813">
    <property type="entry name" value="COQ10p_like"/>
    <property type="match status" value="1"/>
</dbReference>
<evidence type="ECO:0000313" key="5">
    <source>
        <dbReference type="Proteomes" id="UP000887574"/>
    </source>
</evidence>